<sequence length="628" mass="69212">MLIVKVTSDSIPGEVSVQHAGPIVLGRRRAKDPVPPLARTFVREGKEARVIISNRTEISRTHLVLRFRDPGRATLLNAGVLAVLIREEGGRPTHREIESGRQIDIALPARLQLLDSHITVEAETEDDESETSSFRPEATRIPFSPGATLGQSVGKLLSNHARTLEPIGREEDLRRQLNRILDMVENFADPPQLFASAAKAVEEEVDVDFAQVVLWHADRSDWEFTRTEEDLPTPSQTVLNRARESGRLISESVPSAVGSQQSMAAMDWFLVAPLLDSKGTVIGVLYSDRRRSGEGIDEGTCSYVTGIASIVSTALEVIRTKERSAENRARFEQFFTKDLAVELDNNPEILDGQDLDEVTFLFCDIRGSSRICERLDDAKGTIDWIRDIMTAFSNIIMGYGGVVADFRGDEVLAMWGAPKGRDDDARRACLAATEILLSLKGLNRDWYDLVKEELRVGIGLNTGRARVGNIGSRRKVQYGPVGDSVNRASRVQGATKFWDVPLLVTDATLRSAGLLGDSRTALPGEEKSPALYWRRLGAVRVVNISQPINLFELSGDESEPWLVHATDYEAALTDFEEQRPIAAIAKLARILADIPEDGPAGVLLSRCARAIEESSGQPYDPVWTLTGK</sequence>
<dbReference type="PANTHER" id="PTHR43081">
    <property type="entry name" value="ADENYLATE CYCLASE, TERMINAL-DIFFERENTIATION SPECIFIC-RELATED"/>
    <property type="match status" value="1"/>
</dbReference>
<gene>
    <name evidence="3" type="primary">cyaA_3</name>
    <name evidence="3" type="ORF">Pan216_39210</name>
</gene>
<dbReference type="EC" id="4.6.1.1" evidence="3"/>
<dbReference type="InterPro" id="IPR029016">
    <property type="entry name" value="GAF-like_dom_sf"/>
</dbReference>
<dbReference type="GO" id="GO:0035556">
    <property type="term" value="P:intracellular signal transduction"/>
    <property type="evidence" value="ECO:0007669"/>
    <property type="project" value="InterPro"/>
</dbReference>
<dbReference type="SMART" id="SM00044">
    <property type="entry name" value="CYCc"/>
    <property type="match status" value="1"/>
</dbReference>
<dbReference type="InterPro" id="IPR050697">
    <property type="entry name" value="Adenylyl/Guanylyl_Cyclase_3/4"/>
</dbReference>
<dbReference type="Gene3D" id="3.30.70.1230">
    <property type="entry name" value="Nucleotide cyclase"/>
    <property type="match status" value="1"/>
</dbReference>
<organism evidence="3 4">
    <name type="scientific">Kolteria novifilia</name>
    <dbReference type="NCBI Taxonomy" id="2527975"/>
    <lineage>
        <taxon>Bacteria</taxon>
        <taxon>Pseudomonadati</taxon>
        <taxon>Planctomycetota</taxon>
        <taxon>Planctomycetia</taxon>
        <taxon>Kolteriales</taxon>
        <taxon>Kolteriaceae</taxon>
        <taxon>Kolteria</taxon>
    </lineage>
</organism>
<evidence type="ECO:0000313" key="3">
    <source>
        <dbReference type="EMBL" id="QDU63047.1"/>
    </source>
</evidence>
<evidence type="ECO:0000259" key="2">
    <source>
        <dbReference type="PROSITE" id="PS50125"/>
    </source>
</evidence>
<name>A0A518B7U9_9BACT</name>
<accession>A0A518B7U9</accession>
<dbReference type="GO" id="GO:0009190">
    <property type="term" value="P:cyclic nucleotide biosynthetic process"/>
    <property type="evidence" value="ECO:0007669"/>
    <property type="project" value="InterPro"/>
</dbReference>
<keyword evidence="4" id="KW-1185">Reference proteome</keyword>
<dbReference type="RefSeq" id="WP_145260224.1">
    <property type="nucleotide sequence ID" value="NZ_CP036279.1"/>
</dbReference>
<dbReference type="KEGG" id="knv:Pan216_39210"/>
<dbReference type="Pfam" id="PF00211">
    <property type="entry name" value="Guanylate_cyc"/>
    <property type="match status" value="1"/>
</dbReference>
<dbReference type="InterPro" id="IPR001054">
    <property type="entry name" value="A/G_cyclase"/>
</dbReference>
<dbReference type="EMBL" id="CP036279">
    <property type="protein sequence ID" value="QDU63047.1"/>
    <property type="molecule type" value="Genomic_DNA"/>
</dbReference>
<dbReference type="Proteomes" id="UP000317093">
    <property type="component" value="Chromosome"/>
</dbReference>
<dbReference type="AlphaFoldDB" id="A0A518B7U9"/>
<keyword evidence="3" id="KW-0456">Lyase</keyword>
<feature type="region of interest" description="Disordered" evidence="1">
    <location>
        <begin position="122"/>
        <end position="145"/>
    </location>
</feature>
<dbReference type="GO" id="GO:0004016">
    <property type="term" value="F:adenylate cyclase activity"/>
    <property type="evidence" value="ECO:0007669"/>
    <property type="project" value="UniProtKB-EC"/>
</dbReference>
<dbReference type="CDD" id="cd07302">
    <property type="entry name" value="CHD"/>
    <property type="match status" value="1"/>
</dbReference>
<dbReference type="PANTHER" id="PTHR43081:SF1">
    <property type="entry name" value="ADENYLATE CYCLASE, TERMINAL-DIFFERENTIATION SPECIFIC"/>
    <property type="match status" value="1"/>
</dbReference>
<proteinExistence type="predicted"/>
<dbReference type="Gene3D" id="3.30.450.40">
    <property type="match status" value="1"/>
</dbReference>
<evidence type="ECO:0000313" key="4">
    <source>
        <dbReference type="Proteomes" id="UP000317093"/>
    </source>
</evidence>
<dbReference type="SUPFAM" id="SSF55781">
    <property type="entry name" value="GAF domain-like"/>
    <property type="match status" value="1"/>
</dbReference>
<reference evidence="3 4" key="1">
    <citation type="submission" date="2019-02" db="EMBL/GenBank/DDBJ databases">
        <title>Deep-cultivation of Planctomycetes and their phenomic and genomic characterization uncovers novel biology.</title>
        <authorList>
            <person name="Wiegand S."/>
            <person name="Jogler M."/>
            <person name="Boedeker C."/>
            <person name="Pinto D."/>
            <person name="Vollmers J."/>
            <person name="Rivas-Marin E."/>
            <person name="Kohn T."/>
            <person name="Peeters S.H."/>
            <person name="Heuer A."/>
            <person name="Rast P."/>
            <person name="Oberbeckmann S."/>
            <person name="Bunk B."/>
            <person name="Jeske O."/>
            <person name="Meyerdierks A."/>
            <person name="Storesund J.E."/>
            <person name="Kallscheuer N."/>
            <person name="Luecker S."/>
            <person name="Lage O.M."/>
            <person name="Pohl T."/>
            <person name="Merkel B.J."/>
            <person name="Hornburger P."/>
            <person name="Mueller R.-W."/>
            <person name="Bruemmer F."/>
            <person name="Labrenz M."/>
            <person name="Spormann A.M."/>
            <person name="Op den Camp H."/>
            <person name="Overmann J."/>
            <person name="Amann R."/>
            <person name="Jetten M.S.M."/>
            <person name="Mascher T."/>
            <person name="Medema M.H."/>
            <person name="Devos D.P."/>
            <person name="Kaster A.-K."/>
            <person name="Ovreas L."/>
            <person name="Rohde M."/>
            <person name="Galperin M.Y."/>
            <person name="Jogler C."/>
        </authorList>
    </citation>
    <scope>NUCLEOTIDE SEQUENCE [LARGE SCALE GENOMIC DNA]</scope>
    <source>
        <strain evidence="3 4">Pan216</strain>
    </source>
</reference>
<dbReference type="OrthoDB" id="9806704at2"/>
<feature type="domain" description="Guanylate cyclase" evidence="2">
    <location>
        <begin position="359"/>
        <end position="492"/>
    </location>
</feature>
<dbReference type="SUPFAM" id="SSF55073">
    <property type="entry name" value="Nucleotide cyclase"/>
    <property type="match status" value="1"/>
</dbReference>
<evidence type="ECO:0000256" key="1">
    <source>
        <dbReference type="SAM" id="MobiDB-lite"/>
    </source>
</evidence>
<dbReference type="PROSITE" id="PS50125">
    <property type="entry name" value="GUANYLATE_CYCLASE_2"/>
    <property type="match status" value="1"/>
</dbReference>
<dbReference type="InterPro" id="IPR029787">
    <property type="entry name" value="Nucleotide_cyclase"/>
</dbReference>
<protein>
    <submittedName>
        <fullName evidence="3">Adenylate cyclase 1</fullName>
        <ecNumber evidence="3">4.6.1.1</ecNumber>
    </submittedName>
</protein>